<sequence>MSTSAVVATVVVEMDEPYVQGILQRIFAKYSPLIEIQTAETAPDQTSTEIGTDSRNDASLIRLMHWREYEKIDWDAVHRSTTVFASAYCIRKGLIRKAQMAFNIKLYVAKHPDSILKTSVPETWVFELDDVDYLDEALMECYEVEDGMRANEGVEDPRQREQFILKPSLTGRGAGIYVFDTRERLESLLEKEFESDDEDDDEDQDDAEVEEGGALGSSRQAVSQIREWVVQRYINKPLLLPAHGNRKFHIRVYVLAAGDLDVFVYRHMLALFAPRAYAESAGDLDDQRAHLTNTCLQAKHEGFDESHAVKRFWDLDLAQEKLEMVFDQICKILADTFAAVSNESTSFQAWSNCIEQFGFDFLLDENCSAYMLEANAYPDFKQTGDNLKSIVEGFMAASAATAADTLLLKETSVPPKLQSMIDADRLDLVKVFSRGAARKW</sequence>
<feature type="region of interest" description="Disordered" evidence="1">
    <location>
        <begin position="192"/>
        <end position="218"/>
    </location>
</feature>
<dbReference type="InterPro" id="IPR027746">
    <property type="entry name" value="TTL"/>
</dbReference>
<dbReference type="Proteomes" id="UP001150907">
    <property type="component" value="Unassembled WGS sequence"/>
</dbReference>
<comment type="caution">
    <text evidence="2">The sequence shown here is derived from an EMBL/GenBank/DDBJ whole genome shotgun (WGS) entry which is preliminary data.</text>
</comment>
<dbReference type="PROSITE" id="PS51221">
    <property type="entry name" value="TTL"/>
    <property type="match status" value="1"/>
</dbReference>
<accession>A0A9W8BNP1</accession>
<gene>
    <name evidence="2" type="primary">PBY1</name>
    <name evidence="2" type="ORF">H4R26_001025</name>
</gene>
<dbReference type="Pfam" id="PF03133">
    <property type="entry name" value="TTL"/>
    <property type="match status" value="1"/>
</dbReference>
<proteinExistence type="predicted"/>
<keyword evidence="2" id="KW-0436">Ligase</keyword>
<protein>
    <submittedName>
        <fullName evidence="2">Tubulin--tyrosine ligase</fullName>
    </submittedName>
</protein>
<feature type="compositionally biased region" description="Acidic residues" evidence="1">
    <location>
        <begin position="193"/>
        <end position="211"/>
    </location>
</feature>
<dbReference type="InterPro" id="IPR004344">
    <property type="entry name" value="TTL/TTLL_fam"/>
</dbReference>
<keyword evidence="3" id="KW-1185">Reference proteome</keyword>
<evidence type="ECO:0000313" key="3">
    <source>
        <dbReference type="Proteomes" id="UP001150907"/>
    </source>
</evidence>
<dbReference type="EMBL" id="JANBQF010000039">
    <property type="protein sequence ID" value="KAJ2007026.1"/>
    <property type="molecule type" value="Genomic_DNA"/>
</dbReference>
<dbReference type="PANTHER" id="PTHR47551:SF1">
    <property type="entry name" value="TUBULIN--TYROSINE LIGASE PBY1-RELATED"/>
    <property type="match status" value="1"/>
</dbReference>
<dbReference type="OrthoDB" id="202825at2759"/>
<dbReference type="GO" id="GO:0016874">
    <property type="term" value="F:ligase activity"/>
    <property type="evidence" value="ECO:0007669"/>
    <property type="project" value="UniProtKB-KW"/>
</dbReference>
<evidence type="ECO:0000256" key="1">
    <source>
        <dbReference type="SAM" id="MobiDB-lite"/>
    </source>
</evidence>
<organism evidence="2 3">
    <name type="scientific">Coemansia thaxteri</name>
    <dbReference type="NCBI Taxonomy" id="2663907"/>
    <lineage>
        <taxon>Eukaryota</taxon>
        <taxon>Fungi</taxon>
        <taxon>Fungi incertae sedis</taxon>
        <taxon>Zoopagomycota</taxon>
        <taxon>Kickxellomycotina</taxon>
        <taxon>Kickxellomycetes</taxon>
        <taxon>Kickxellales</taxon>
        <taxon>Kickxellaceae</taxon>
        <taxon>Coemansia</taxon>
    </lineage>
</organism>
<dbReference type="GO" id="GO:0000932">
    <property type="term" value="C:P-body"/>
    <property type="evidence" value="ECO:0007669"/>
    <property type="project" value="TreeGrafter"/>
</dbReference>
<reference evidence="2" key="1">
    <citation type="submission" date="2022-07" db="EMBL/GenBank/DDBJ databases">
        <title>Phylogenomic reconstructions and comparative analyses of Kickxellomycotina fungi.</title>
        <authorList>
            <person name="Reynolds N.K."/>
            <person name="Stajich J.E."/>
            <person name="Barry K."/>
            <person name="Grigoriev I.V."/>
            <person name="Crous P."/>
            <person name="Smith M.E."/>
        </authorList>
    </citation>
    <scope>NUCLEOTIDE SEQUENCE</scope>
    <source>
        <strain evidence="2">IMI 214461</strain>
    </source>
</reference>
<dbReference type="AlphaFoldDB" id="A0A9W8BNP1"/>
<dbReference type="PANTHER" id="PTHR47551">
    <property type="entry name" value="TUBULIN--TYROSINE LIGASE PBY1-RELATED"/>
    <property type="match status" value="1"/>
</dbReference>
<name>A0A9W8BNP1_9FUNG</name>
<evidence type="ECO:0000313" key="2">
    <source>
        <dbReference type="EMBL" id="KAJ2007026.1"/>
    </source>
</evidence>
<dbReference type="Gene3D" id="3.30.470.20">
    <property type="entry name" value="ATP-grasp fold, B domain"/>
    <property type="match status" value="1"/>
</dbReference>
<dbReference type="SUPFAM" id="SSF56059">
    <property type="entry name" value="Glutathione synthetase ATP-binding domain-like"/>
    <property type="match status" value="1"/>
</dbReference>